<dbReference type="Gene3D" id="3.40.50.720">
    <property type="entry name" value="NAD(P)-binding Rossmann-like Domain"/>
    <property type="match status" value="1"/>
</dbReference>
<dbReference type="RefSeq" id="WP_200812477.1">
    <property type="nucleotide sequence ID" value="NZ_FWFZ01000007.1"/>
</dbReference>
<dbReference type="PANTHER" id="PTHR24321:SF8">
    <property type="entry name" value="ESTRADIOL 17-BETA-DEHYDROGENASE 8-RELATED"/>
    <property type="match status" value="1"/>
</dbReference>
<dbReference type="GO" id="GO:0004316">
    <property type="term" value="F:3-oxoacyl-[acyl-carrier-protein] reductase (NADPH) activity"/>
    <property type="evidence" value="ECO:0007669"/>
    <property type="project" value="UniProtKB-EC"/>
</dbReference>
<dbReference type="EC" id="1.1.1.100" evidence="3"/>
<dbReference type="AlphaFoldDB" id="A0A1Y5SJR4"/>
<dbReference type="FunFam" id="3.40.50.720:FF:000084">
    <property type="entry name" value="Short-chain dehydrogenase reductase"/>
    <property type="match status" value="1"/>
</dbReference>
<dbReference type="CDD" id="cd05233">
    <property type="entry name" value="SDR_c"/>
    <property type="match status" value="1"/>
</dbReference>
<evidence type="ECO:0000313" key="3">
    <source>
        <dbReference type="EMBL" id="SLN42292.1"/>
    </source>
</evidence>
<name>A0A1Y5SJR4_9RHOB</name>
<organism evidence="3 4">
    <name type="scientific">Roseisalinus antarcticus</name>
    <dbReference type="NCBI Taxonomy" id="254357"/>
    <lineage>
        <taxon>Bacteria</taxon>
        <taxon>Pseudomonadati</taxon>
        <taxon>Pseudomonadota</taxon>
        <taxon>Alphaproteobacteria</taxon>
        <taxon>Rhodobacterales</taxon>
        <taxon>Roseobacteraceae</taxon>
        <taxon>Roseisalinus</taxon>
    </lineage>
</organism>
<dbReference type="EMBL" id="FWFZ01000007">
    <property type="protein sequence ID" value="SLN42292.1"/>
    <property type="molecule type" value="Genomic_DNA"/>
</dbReference>
<accession>A0A1Y5SJR4</accession>
<dbReference type="PRINTS" id="PR00081">
    <property type="entry name" value="GDHRDH"/>
</dbReference>
<dbReference type="Proteomes" id="UP000193900">
    <property type="component" value="Unassembled WGS sequence"/>
</dbReference>
<protein>
    <submittedName>
        <fullName evidence="3">3-oxoacyl-[acyl-carrier-protein] reductase FabG</fullName>
        <ecNumber evidence="3">1.1.1.100</ecNumber>
    </submittedName>
</protein>
<sequence length="264" mass="27246">MSIPMGLEGQAVFVTGGAKGMGRAITLLLAEAGADLVLAGRDTDALEAVAEEARALGRAALVVPCDVTDEASVQSAVASATRTMTPASWGLVNIAGGTGPSGKMLWEHSVADYHDVFDVNVLGPFLTMKHMLPVMLGMQAGAVVNIGGTFGFKGVRQASAYGATKWALRGFTKSAALEAGPFGVRVNMVSPGGVEGPRLTRQLGEAAVREGIEPQEAYDRFCRTAALGRMSTDQDVALSVLFLLGPGGRNITGQDLLVDGGTIV</sequence>
<evidence type="ECO:0000256" key="1">
    <source>
        <dbReference type="ARBA" id="ARBA00006484"/>
    </source>
</evidence>
<dbReference type="InterPro" id="IPR036291">
    <property type="entry name" value="NAD(P)-bd_dom_sf"/>
</dbReference>
<keyword evidence="4" id="KW-1185">Reference proteome</keyword>
<evidence type="ECO:0000313" key="4">
    <source>
        <dbReference type="Proteomes" id="UP000193900"/>
    </source>
</evidence>
<keyword evidence="2 3" id="KW-0560">Oxidoreductase</keyword>
<dbReference type="InterPro" id="IPR002347">
    <property type="entry name" value="SDR_fam"/>
</dbReference>
<dbReference type="PANTHER" id="PTHR24321">
    <property type="entry name" value="DEHYDROGENASES, SHORT CHAIN"/>
    <property type="match status" value="1"/>
</dbReference>
<gene>
    <name evidence="3" type="primary">fabG_7</name>
    <name evidence="3" type="ORF">ROA7023_01687</name>
</gene>
<dbReference type="SUPFAM" id="SSF51735">
    <property type="entry name" value="NAD(P)-binding Rossmann-fold domains"/>
    <property type="match status" value="1"/>
</dbReference>
<comment type="similarity">
    <text evidence="1">Belongs to the short-chain dehydrogenases/reductases (SDR) family.</text>
</comment>
<reference evidence="3 4" key="1">
    <citation type="submission" date="2017-03" db="EMBL/GenBank/DDBJ databases">
        <authorList>
            <person name="Afonso C.L."/>
            <person name="Miller P.J."/>
            <person name="Scott M.A."/>
            <person name="Spackman E."/>
            <person name="Goraichik I."/>
            <person name="Dimitrov K.M."/>
            <person name="Suarez D.L."/>
            <person name="Swayne D.E."/>
        </authorList>
    </citation>
    <scope>NUCLEOTIDE SEQUENCE [LARGE SCALE GENOMIC DNA]</scope>
    <source>
        <strain evidence="3 4">CECT 7023</strain>
    </source>
</reference>
<proteinExistence type="inferred from homology"/>
<dbReference type="Pfam" id="PF13561">
    <property type="entry name" value="adh_short_C2"/>
    <property type="match status" value="1"/>
</dbReference>
<evidence type="ECO:0000256" key="2">
    <source>
        <dbReference type="ARBA" id="ARBA00023002"/>
    </source>
</evidence>